<dbReference type="RefSeq" id="WP_262567542.1">
    <property type="nucleotide sequence ID" value="NZ_JAPFCC010000001.1"/>
</dbReference>
<dbReference type="Proteomes" id="UP001209854">
    <property type="component" value="Unassembled WGS sequence"/>
</dbReference>
<comment type="caution">
    <text evidence="2">The sequence shown here is derived from an EMBL/GenBank/DDBJ whole genome shotgun (WGS) entry which is preliminary data.</text>
</comment>
<evidence type="ECO:0000313" key="2">
    <source>
        <dbReference type="EMBL" id="MCW7552590.1"/>
    </source>
</evidence>
<evidence type="ECO:0000313" key="3">
    <source>
        <dbReference type="Proteomes" id="UP001209854"/>
    </source>
</evidence>
<organism evidence="2 3">
    <name type="scientific">Endozoicomonas gorgoniicola</name>
    <dbReference type="NCBI Taxonomy" id="1234144"/>
    <lineage>
        <taxon>Bacteria</taxon>
        <taxon>Pseudomonadati</taxon>
        <taxon>Pseudomonadota</taxon>
        <taxon>Gammaproteobacteria</taxon>
        <taxon>Oceanospirillales</taxon>
        <taxon>Endozoicomonadaceae</taxon>
        <taxon>Endozoicomonas</taxon>
    </lineage>
</organism>
<keyword evidence="3" id="KW-1185">Reference proteome</keyword>
<gene>
    <name evidence="2" type="ORF">NX722_07990</name>
</gene>
<dbReference type="SUPFAM" id="SSF160059">
    <property type="entry name" value="PriA/YqbF domain"/>
    <property type="match status" value="1"/>
</dbReference>
<sequence length="129" mass="14672">MSTEKELKALRKGELQTMLKGLSEQLGEEFPTSGTNNELIERILNTQDMLALDEDEQEETETLTDSRGEQSTESEPEATSDTYHIRAKSKTGFYRCGKFWPHEGRTIKAEMLSDDQISQLKAETNLIIE</sequence>
<proteinExistence type="predicted"/>
<feature type="region of interest" description="Disordered" evidence="1">
    <location>
        <begin position="54"/>
        <end position="81"/>
    </location>
</feature>
<protein>
    <submittedName>
        <fullName evidence="2">Uncharacterized protein</fullName>
    </submittedName>
</protein>
<dbReference type="EMBL" id="JAPFCC010000001">
    <property type="protein sequence ID" value="MCW7552590.1"/>
    <property type="molecule type" value="Genomic_DNA"/>
</dbReference>
<name>A0ABT3MT93_9GAMM</name>
<accession>A0ABT3MT93</accession>
<reference evidence="2 3" key="1">
    <citation type="submission" date="2022-10" db="EMBL/GenBank/DDBJ databases">
        <title>High-quality genome sequences of two octocoral-associated bacteria, Endozoicomonas euniceicola EF212 and Endozoicomonas gorgoniicola PS125.</title>
        <authorList>
            <person name="Chiou Y.-J."/>
            <person name="Chen Y.-H."/>
        </authorList>
    </citation>
    <scope>NUCLEOTIDE SEQUENCE [LARGE SCALE GENOMIC DNA]</scope>
    <source>
        <strain evidence="2 3">PS125</strain>
    </source>
</reference>
<evidence type="ECO:0000256" key="1">
    <source>
        <dbReference type="SAM" id="MobiDB-lite"/>
    </source>
</evidence>